<evidence type="ECO:0000256" key="5">
    <source>
        <dbReference type="ARBA" id="ARBA00023015"/>
    </source>
</evidence>
<dbReference type="InterPro" id="IPR013087">
    <property type="entry name" value="Znf_C2H2_type"/>
</dbReference>
<feature type="domain" description="C2H2-type" evidence="10">
    <location>
        <begin position="170"/>
        <end position="193"/>
    </location>
</feature>
<comment type="subcellular location">
    <subcellularLocation>
        <location evidence="1">Nucleus</location>
    </subcellularLocation>
</comment>
<evidence type="ECO:0000256" key="1">
    <source>
        <dbReference type="ARBA" id="ARBA00004123"/>
    </source>
</evidence>
<evidence type="ECO:0000259" key="10">
    <source>
        <dbReference type="PROSITE" id="PS50157"/>
    </source>
</evidence>
<evidence type="ECO:0000256" key="3">
    <source>
        <dbReference type="ARBA" id="ARBA00022771"/>
    </source>
</evidence>
<dbReference type="GO" id="GO:0006357">
    <property type="term" value="P:regulation of transcription by RNA polymerase II"/>
    <property type="evidence" value="ECO:0007669"/>
    <property type="project" value="TreeGrafter"/>
</dbReference>
<reference evidence="11 12" key="1">
    <citation type="submission" date="2024-04" db="EMBL/GenBank/DDBJ databases">
        <authorList>
            <person name="Rising A."/>
            <person name="Reimegard J."/>
            <person name="Sonavane S."/>
            <person name="Akerstrom W."/>
            <person name="Nylinder S."/>
            <person name="Hedman E."/>
            <person name="Kallberg Y."/>
        </authorList>
    </citation>
    <scope>NUCLEOTIDE SEQUENCE [LARGE SCALE GENOMIC DNA]</scope>
</reference>
<keyword evidence="3 8" id="KW-0863">Zinc-finger</keyword>
<dbReference type="Proteomes" id="UP001497382">
    <property type="component" value="Unassembled WGS sequence"/>
</dbReference>
<keyword evidence="6" id="KW-0804">Transcription</keyword>
<keyword evidence="7" id="KW-0539">Nucleus</keyword>
<evidence type="ECO:0000313" key="12">
    <source>
        <dbReference type="Proteomes" id="UP001497382"/>
    </source>
</evidence>
<feature type="domain" description="C2H2-type" evidence="10">
    <location>
        <begin position="114"/>
        <end position="142"/>
    </location>
</feature>
<evidence type="ECO:0000256" key="8">
    <source>
        <dbReference type="PROSITE-ProRule" id="PRU00042"/>
    </source>
</evidence>
<dbReference type="GO" id="GO:0008270">
    <property type="term" value="F:zinc ion binding"/>
    <property type="evidence" value="ECO:0007669"/>
    <property type="project" value="UniProtKB-KW"/>
</dbReference>
<evidence type="ECO:0000256" key="4">
    <source>
        <dbReference type="ARBA" id="ARBA00022833"/>
    </source>
</evidence>
<comment type="caution">
    <text evidence="11">The sequence shown here is derived from an EMBL/GenBank/DDBJ whole genome shotgun (WGS) entry which is preliminary data.</text>
</comment>
<evidence type="ECO:0000256" key="2">
    <source>
        <dbReference type="ARBA" id="ARBA00022723"/>
    </source>
</evidence>
<keyword evidence="2" id="KW-0479">Metal-binding</keyword>
<dbReference type="PROSITE" id="PS50157">
    <property type="entry name" value="ZINC_FINGER_C2H2_2"/>
    <property type="match status" value="4"/>
</dbReference>
<dbReference type="Gene3D" id="3.30.160.60">
    <property type="entry name" value="Classic Zinc Finger"/>
    <property type="match status" value="2"/>
</dbReference>
<dbReference type="InterPro" id="IPR036236">
    <property type="entry name" value="Znf_C2H2_sf"/>
</dbReference>
<feature type="domain" description="C2H2-type" evidence="10">
    <location>
        <begin position="87"/>
        <end position="114"/>
    </location>
</feature>
<dbReference type="SMART" id="SM00355">
    <property type="entry name" value="ZnF_C2H2"/>
    <property type="match status" value="4"/>
</dbReference>
<evidence type="ECO:0000256" key="9">
    <source>
        <dbReference type="SAM" id="MobiDB-lite"/>
    </source>
</evidence>
<proteinExistence type="predicted"/>
<dbReference type="PROSITE" id="PS00028">
    <property type="entry name" value="ZINC_FINGER_C2H2_1"/>
    <property type="match status" value="4"/>
</dbReference>
<dbReference type="PANTHER" id="PTHR46179">
    <property type="entry name" value="ZINC FINGER PROTEIN"/>
    <property type="match status" value="1"/>
</dbReference>
<feature type="domain" description="C2H2-type" evidence="10">
    <location>
        <begin position="143"/>
        <end position="167"/>
    </location>
</feature>
<feature type="compositionally biased region" description="Acidic residues" evidence="9">
    <location>
        <begin position="48"/>
        <end position="68"/>
    </location>
</feature>
<organism evidence="11 12">
    <name type="scientific">Larinioides sclopetarius</name>
    <dbReference type="NCBI Taxonomy" id="280406"/>
    <lineage>
        <taxon>Eukaryota</taxon>
        <taxon>Metazoa</taxon>
        <taxon>Ecdysozoa</taxon>
        <taxon>Arthropoda</taxon>
        <taxon>Chelicerata</taxon>
        <taxon>Arachnida</taxon>
        <taxon>Araneae</taxon>
        <taxon>Araneomorphae</taxon>
        <taxon>Entelegynae</taxon>
        <taxon>Araneoidea</taxon>
        <taxon>Araneidae</taxon>
        <taxon>Larinioides</taxon>
    </lineage>
</organism>
<dbReference type="EMBL" id="CAXIEN010000472">
    <property type="protein sequence ID" value="CAL1298743.1"/>
    <property type="molecule type" value="Genomic_DNA"/>
</dbReference>
<protein>
    <recommendedName>
        <fullName evidence="10">C2H2-type domain-containing protein</fullName>
    </recommendedName>
</protein>
<feature type="region of interest" description="Disordered" evidence="9">
    <location>
        <begin position="36"/>
        <end position="79"/>
    </location>
</feature>
<sequence length="193" mass="22922">MENCEEFSHQSKILDLETSSSIINKKKYSQLRNKEQINYSDDLKNSESEDSDSDFFYDSSSSDDDETAEEKGGKKKQDLSKTMPKKLSCLICKKSFNTHLSYLIHKRSHESKPFKCTLCRIGYENRQSFLNHMKKLHPEVDPFICDYSGCEQNFKTQKLLETHHKMHRKYMCKYCKKLFAKKYHMKKHILKIH</sequence>
<gene>
    <name evidence="11" type="ORF">LARSCL_LOCUS20971</name>
</gene>
<dbReference type="Pfam" id="PF00096">
    <property type="entry name" value="zf-C2H2"/>
    <property type="match status" value="2"/>
</dbReference>
<dbReference type="PANTHER" id="PTHR46179:SF13">
    <property type="entry name" value="C2H2-TYPE DOMAIN-CONTAINING PROTEIN"/>
    <property type="match status" value="1"/>
</dbReference>
<dbReference type="SUPFAM" id="SSF57667">
    <property type="entry name" value="beta-beta-alpha zinc fingers"/>
    <property type="match status" value="2"/>
</dbReference>
<dbReference type="GO" id="GO:0005634">
    <property type="term" value="C:nucleus"/>
    <property type="evidence" value="ECO:0007669"/>
    <property type="project" value="UniProtKB-SubCell"/>
</dbReference>
<evidence type="ECO:0000313" key="11">
    <source>
        <dbReference type="EMBL" id="CAL1298743.1"/>
    </source>
</evidence>
<feature type="compositionally biased region" description="Basic and acidic residues" evidence="9">
    <location>
        <begin position="69"/>
        <end position="79"/>
    </location>
</feature>
<keyword evidence="4" id="KW-0862">Zinc</keyword>
<accession>A0AAV2BTT8</accession>
<name>A0AAV2BTT8_9ARAC</name>
<dbReference type="AlphaFoldDB" id="A0AAV2BTT8"/>
<keyword evidence="5" id="KW-0805">Transcription regulation</keyword>
<evidence type="ECO:0000256" key="7">
    <source>
        <dbReference type="ARBA" id="ARBA00023242"/>
    </source>
</evidence>
<evidence type="ECO:0000256" key="6">
    <source>
        <dbReference type="ARBA" id="ARBA00023163"/>
    </source>
</evidence>
<keyword evidence="12" id="KW-1185">Reference proteome</keyword>
<dbReference type="InterPro" id="IPR051061">
    <property type="entry name" value="Zinc_finger_trans_reg"/>
</dbReference>